<sequence length="378" mass="42695">MAVSIKTASPDYCSTTYDHEHKDVVPVNVVPVSATEEGMYAELERGEYNFVKFVREKTQQDVARVKLVLYNNSKRLMEWVIKCSNGNIQALSKASGLIKPFDTAECILLWRRSTDYNSWREIPSLKMMLQIKLISSGTGKAIGKASSKFRAVVDPDAVCKVDKPPVHNIVLNCEPAPMIIRKEKPNILKFAVEKDRPDVARVKLLLFNDSNRQMQWVFKCADTAITAEPVLSGRMGKLGSNEVNLIWQRPKAAKKWTDVPQPKMQLFMKLIAPESGKEVADVFAKFKAMINPQAECTIDDLPIHKVTLKSEAIAEQSEADESYFKNDRISNAIARPENFLKDPETLFWLIVVLCCFLGIVILQSISDDGRRSRRRGTD</sequence>
<reference evidence="3" key="1">
    <citation type="submission" date="2017-02" db="UniProtKB">
        <authorList>
            <consortium name="WormBaseParasite"/>
        </authorList>
    </citation>
    <scope>IDENTIFICATION</scope>
</reference>
<evidence type="ECO:0000256" key="1">
    <source>
        <dbReference type="SAM" id="Phobius"/>
    </source>
</evidence>
<accession>A0A0R3RXZ7</accession>
<dbReference type="AlphaFoldDB" id="A0A0R3RXZ7"/>
<organism evidence="2 3">
    <name type="scientific">Elaeophora elaphi</name>
    <dbReference type="NCBI Taxonomy" id="1147741"/>
    <lineage>
        <taxon>Eukaryota</taxon>
        <taxon>Metazoa</taxon>
        <taxon>Ecdysozoa</taxon>
        <taxon>Nematoda</taxon>
        <taxon>Chromadorea</taxon>
        <taxon>Rhabditida</taxon>
        <taxon>Spirurina</taxon>
        <taxon>Spiruromorpha</taxon>
        <taxon>Filarioidea</taxon>
        <taxon>Onchocercidae</taxon>
        <taxon>Elaeophora</taxon>
    </lineage>
</organism>
<keyword evidence="1" id="KW-0812">Transmembrane</keyword>
<keyword evidence="1" id="KW-1133">Transmembrane helix</keyword>
<dbReference type="WBParaSite" id="EEL_0000712901-mRNA-1">
    <property type="protein sequence ID" value="EEL_0000712901-mRNA-1"/>
    <property type="gene ID" value="EEL_0000712901"/>
</dbReference>
<name>A0A0R3RXZ7_9BILA</name>
<evidence type="ECO:0000313" key="2">
    <source>
        <dbReference type="Proteomes" id="UP000050640"/>
    </source>
</evidence>
<dbReference type="STRING" id="1147741.A0A0R3RXZ7"/>
<protein>
    <submittedName>
        <fullName evidence="3">Major sperm protein</fullName>
    </submittedName>
</protein>
<feature type="transmembrane region" description="Helical" evidence="1">
    <location>
        <begin position="346"/>
        <end position="365"/>
    </location>
</feature>
<keyword evidence="1" id="KW-0472">Membrane</keyword>
<keyword evidence="2" id="KW-1185">Reference proteome</keyword>
<dbReference type="Proteomes" id="UP000050640">
    <property type="component" value="Unplaced"/>
</dbReference>
<proteinExistence type="predicted"/>
<evidence type="ECO:0000313" key="3">
    <source>
        <dbReference type="WBParaSite" id="EEL_0000712901-mRNA-1"/>
    </source>
</evidence>